<sequence>MFTPLKLIRLVALAWLLCFVVSLLATSTHCFGFSSFLQGIDCLCLVLFLGLKVYFGEAATSPLVPRFTWPELPTFSPGGRVATFGLVALLIFFGLPHVLRWFDPTAGGFAPDTVNAAALGAFHYFAALSMAYASWRWLFPDLHAYAVETMEGKLLKNLTDDLEKLFYDRSCKLRAVTEKRHIAQFQFLIRCVRFVLALSPFLFFLLLANHALTAALTAVPAAASAL</sequence>
<feature type="transmembrane region" description="Helical" evidence="1">
    <location>
        <begin position="114"/>
        <end position="135"/>
    </location>
</feature>
<comment type="caution">
    <text evidence="2">The sequence shown here is derived from an EMBL/GenBank/DDBJ whole genome shotgun (WGS) entry which is preliminary data.</text>
</comment>
<feature type="transmembrane region" description="Helical" evidence="1">
    <location>
        <begin position="35"/>
        <end position="55"/>
    </location>
</feature>
<evidence type="ECO:0000313" key="3">
    <source>
        <dbReference type="Proteomes" id="UP000441336"/>
    </source>
</evidence>
<keyword evidence="3" id="KW-1185">Reference proteome</keyword>
<keyword evidence="1" id="KW-0472">Membrane</keyword>
<evidence type="ECO:0000256" key="1">
    <source>
        <dbReference type="SAM" id="Phobius"/>
    </source>
</evidence>
<keyword evidence="1" id="KW-1133">Transmembrane helix</keyword>
<accession>A0A7K1TH83</accession>
<dbReference type="RefSeq" id="WP_157567058.1">
    <property type="nucleotide sequence ID" value="NZ_WQKZ01000003.1"/>
</dbReference>
<evidence type="ECO:0000313" key="2">
    <source>
        <dbReference type="EMBL" id="MVN77744.1"/>
    </source>
</evidence>
<keyword evidence="1" id="KW-0812">Transmembrane</keyword>
<dbReference type="Proteomes" id="UP000441336">
    <property type="component" value="Unassembled WGS sequence"/>
</dbReference>
<proteinExistence type="predicted"/>
<name>A0A7K1TH83_9BACT</name>
<feature type="transmembrane region" description="Helical" evidence="1">
    <location>
        <begin position="81"/>
        <end position="102"/>
    </location>
</feature>
<feature type="transmembrane region" description="Helical" evidence="1">
    <location>
        <begin position="187"/>
        <end position="208"/>
    </location>
</feature>
<dbReference type="EMBL" id="WQKZ01000003">
    <property type="protein sequence ID" value="MVN77744.1"/>
    <property type="molecule type" value="Genomic_DNA"/>
</dbReference>
<protein>
    <submittedName>
        <fullName evidence="2">Uncharacterized protein</fullName>
    </submittedName>
</protein>
<organism evidence="2 3">
    <name type="scientific">Hymenobacter ginkgonis</name>
    <dbReference type="NCBI Taxonomy" id="2682976"/>
    <lineage>
        <taxon>Bacteria</taxon>
        <taxon>Pseudomonadati</taxon>
        <taxon>Bacteroidota</taxon>
        <taxon>Cytophagia</taxon>
        <taxon>Cytophagales</taxon>
        <taxon>Hymenobacteraceae</taxon>
        <taxon>Hymenobacter</taxon>
    </lineage>
</organism>
<dbReference type="AlphaFoldDB" id="A0A7K1TH83"/>
<gene>
    <name evidence="2" type="ORF">GO988_15530</name>
</gene>
<reference evidence="2 3" key="1">
    <citation type="submission" date="2019-12" db="EMBL/GenBank/DDBJ databases">
        <title>Hymenobacter sp. HMF4947 Genome sequencing and assembly.</title>
        <authorList>
            <person name="Kang H."/>
            <person name="Cha I."/>
            <person name="Kim H."/>
            <person name="Joh K."/>
        </authorList>
    </citation>
    <scope>NUCLEOTIDE SEQUENCE [LARGE SCALE GENOMIC DNA]</scope>
    <source>
        <strain evidence="2 3">HMF4947</strain>
    </source>
</reference>